<keyword evidence="1" id="KW-0812">Transmembrane</keyword>
<keyword evidence="3" id="KW-1185">Reference proteome</keyword>
<feature type="transmembrane region" description="Helical" evidence="1">
    <location>
        <begin position="241"/>
        <end position="265"/>
    </location>
</feature>
<feature type="transmembrane region" description="Helical" evidence="1">
    <location>
        <begin position="82"/>
        <end position="100"/>
    </location>
</feature>
<dbReference type="EMBL" id="CAHIKZ030000975">
    <property type="protein sequence ID" value="CAE1247575.1"/>
    <property type="molecule type" value="Genomic_DNA"/>
</dbReference>
<keyword evidence="1" id="KW-0472">Membrane</keyword>
<dbReference type="Proteomes" id="UP000597762">
    <property type="component" value="Unassembled WGS sequence"/>
</dbReference>
<protein>
    <submittedName>
        <fullName evidence="2">Uncharacterized protein</fullName>
    </submittedName>
</protein>
<proteinExistence type="predicted"/>
<feature type="transmembrane region" description="Helical" evidence="1">
    <location>
        <begin position="183"/>
        <end position="204"/>
    </location>
</feature>
<evidence type="ECO:0000313" key="3">
    <source>
        <dbReference type="Proteomes" id="UP000597762"/>
    </source>
</evidence>
<evidence type="ECO:0000313" key="2">
    <source>
        <dbReference type="EMBL" id="CAE1247575.1"/>
    </source>
</evidence>
<organism evidence="2 3">
    <name type="scientific">Acanthosepion pharaonis</name>
    <name type="common">Pharaoh cuttlefish</name>
    <name type="synonym">Sepia pharaonis</name>
    <dbReference type="NCBI Taxonomy" id="158019"/>
    <lineage>
        <taxon>Eukaryota</taxon>
        <taxon>Metazoa</taxon>
        <taxon>Spiralia</taxon>
        <taxon>Lophotrochozoa</taxon>
        <taxon>Mollusca</taxon>
        <taxon>Cephalopoda</taxon>
        <taxon>Coleoidea</taxon>
        <taxon>Decapodiformes</taxon>
        <taxon>Sepiida</taxon>
        <taxon>Sepiina</taxon>
        <taxon>Sepiidae</taxon>
        <taxon>Acanthosepion</taxon>
    </lineage>
</organism>
<gene>
    <name evidence="2" type="ORF">SPHA_25736</name>
</gene>
<feature type="transmembrane region" description="Helical" evidence="1">
    <location>
        <begin position="7"/>
        <end position="33"/>
    </location>
</feature>
<name>A0A812BZF9_ACAPH</name>
<sequence>MSRTGVVYCSFCVHLSLSFINIPTLSCSFSFFAHLSPLPFRIPSLFPPSSSSFLFSISILTTHSHYILLSLYLPSSFCPHFFLYRHIVSSFLFFLTVFFYRHHCFINFSFFPHSSPFFSLSSTIFPHHFLSLYRTSLLFLFFLLSLRPFSNFSLSSPHTFFLSRQGYRKKSLLSKKILLCKKYFLALKSHLFIIFFFITLSLSLSLSHTHYTSLFINLLTFPTYLTSFFHTPLSHSFPLSLFLYIHLSLSALISLPLISLCLSLPQPYFRLFSFSELLSSRLTSFLSKFRSLTCNSLPLSLFCPSLAILPLSLFPPSLCVSF</sequence>
<keyword evidence="1" id="KW-1133">Transmembrane helix</keyword>
<reference evidence="2" key="1">
    <citation type="submission" date="2021-01" db="EMBL/GenBank/DDBJ databases">
        <authorList>
            <person name="Li R."/>
            <person name="Bekaert M."/>
        </authorList>
    </citation>
    <scope>NUCLEOTIDE SEQUENCE</scope>
    <source>
        <strain evidence="2">Farmed</strain>
    </source>
</reference>
<evidence type="ECO:0000256" key="1">
    <source>
        <dbReference type="SAM" id="Phobius"/>
    </source>
</evidence>
<dbReference type="AlphaFoldDB" id="A0A812BZF9"/>
<comment type="caution">
    <text evidence="2">The sequence shown here is derived from an EMBL/GenBank/DDBJ whole genome shotgun (WGS) entry which is preliminary data.</text>
</comment>
<accession>A0A812BZF9</accession>
<feature type="transmembrane region" description="Helical" evidence="1">
    <location>
        <begin position="53"/>
        <end position="73"/>
    </location>
</feature>